<dbReference type="STRING" id="37360.A0A0G4IY80"/>
<dbReference type="InterPro" id="IPR014025">
    <property type="entry name" value="Glutaredoxin_subgr"/>
</dbReference>
<protein>
    <recommendedName>
        <fullName evidence="1">Glutaredoxin domain-containing protein</fullName>
    </recommendedName>
</protein>
<dbReference type="InterPro" id="IPR011899">
    <property type="entry name" value="Glutaredoxin_euk/vir"/>
</dbReference>
<feature type="domain" description="Glutaredoxin" evidence="1">
    <location>
        <begin position="134"/>
        <end position="196"/>
    </location>
</feature>
<dbReference type="EMBL" id="CDSF01000096">
    <property type="protein sequence ID" value="CEP00021.1"/>
    <property type="molecule type" value="Genomic_DNA"/>
</dbReference>
<dbReference type="AlphaFoldDB" id="A0A0G4IY80"/>
<evidence type="ECO:0000259" key="1">
    <source>
        <dbReference type="Pfam" id="PF00462"/>
    </source>
</evidence>
<dbReference type="OMA" id="SAANRWI"/>
<accession>A0A0G4IY80</accession>
<reference evidence="2 3" key="1">
    <citation type="submission" date="2015-02" db="EMBL/GenBank/DDBJ databases">
        <authorList>
            <person name="Chooi Y.-H."/>
        </authorList>
    </citation>
    <scope>NUCLEOTIDE SEQUENCE [LARGE SCALE GENOMIC DNA]</scope>
    <source>
        <strain evidence="2">E3</strain>
    </source>
</reference>
<evidence type="ECO:0000313" key="2">
    <source>
        <dbReference type="EMBL" id="CEP00021.1"/>
    </source>
</evidence>
<dbReference type="Pfam" id="PF00462">
    <property type="entry name" value="Glutaredoxin"/>
    <property type="match status" value="2"/>
</dbReference>
<proteinExistence type="predicted"/>
<dbReference type="PRINTS" id="PR00160">
    <property type="entry name" value="GLUTAREDOXIN"/>
</dbReference>
<dbReference type="Proteomes" id="UP000039324">
    <property type="component" value="Unassembled WGS sequence"/>
</dbReference>
<dbReference type="InterPro" id="IPR036249">
    <property type="entry name" value="Thioredoxin-like_sf"/>
</dbReference>
<keyword evidence="3" id="KW-1185">Reference proteome</keyword>
<dbReference type="Gene3D" id="3.40.30.10">
    <property type="entry name" value="Glutaredoxin"/>
    <property type="match status" value="2"/>
</dbReference>
<dbReference type="GO" id="GO:0005737">
    <property type="term" value="C:cytoplasm"/>
    <property type="evidence" value="ECO:0007669"/>
    <property type="project" value="TreeGrafter"/>
</dbReference>
<name>A0A0G4IY80_PLABS</name>
<dbReference type="NCBIfam" id="TIGR02180">
    <property type="entry name" value="GRX_euk"/>
    <property type="match status" value="1"/>
</dbReference>
<organism evidence="2 3">
    <name type="scientific">Plasmodiophora brassicae</name>
    <name type="common">Clubroot disease agent</name>
    <dbReference type="NCBI Taxonomy" id="37360"/>
    <lineage>
        <taxon>Eukaryota</taxon>
        <taxon>Sar</taxon>
        <taxon>Rhizaria</taxon>
        <taxon>Endomyxa</taxon>
        <taxon>Phytomyxea</taxon>
        <taxon>Plasmodiophorida</taxon>
        <taxon>Plasmodiophoridae</taxon>
        <taxon>Plasmodiophora</taxon>
    </lineage>
</organism>
<gene>
    <name evidence="2" type="ORF">PBRA_007755</name>
</gene>
<evidence type="ECO:0000313" key="3">
    <source>
        <dbReference type="Proteomes" id="UP000039324"/>
    </source>
</evidence>
<dbReference type="GO" id="GO:0034599">
    <property type="term" value="P:cellular response to oxidative stress"/>
    <property type="evidence" value="ECO:0007669"/>
    <property type="project" value="TreeGrafter"/>
</dbReference>
<dbReference type="GO" id="GO:0015038">
    <property type="term" value="F:glutathione disulfide oxidoreductase activity"/>
    <property type="evidence" value="ECO:0007669"/>
    <property type="project" value="TreeGrafter"/>
</dbReference>
<dbReference type="OrthoDB" id="418495at2759"/>
<dbReference type="CDD" id="cd03419">
    <property type="entry name" value="GRX_GRXh_1_2_like"/>
    <property type="match status" value="2"/>
</dbReference>
<dbReference type="SUPFAM" id="SSF52833">
    <property type="entry name" value="Thioredoxin-like"/>
    <property type="match status" value="2"/>
</dbReference>
<dbReference type="PANTHER" id="PTHR45694:SF18">
    <property type="entry name" value="GLUTAREDOXIN-1-RELATED"/>
    <property type="match status" value="1"/>
</dbReference>
<dbReference type="InterPro" id="IPR002109">
    <property type="entry name" value="Glutaredoxin"/>
</dbReference>
<dbReference type="PANTHER" id="PTHR45694">
    <property type="entry name" value="GLUTAREDOXIN 2"/>
    <property type="match status" value="1"/>
</dbReference>
<sequence>MVASVDDIQQIVQSAFIVMFSKTYCPYCSKLKALLQKLQLDARIVELDAIEDGRAMQNALSQVSQCNTVPQLFVGGKFVGGCDDVHRLHDSGKFLVLGASLTHTLDRSVTETVTRLLSMATSNDVLSTIDRDLIVVISGTYCPYCKKLKSLLSTLNLPAKVFEVDKVPNGDAVLDAVKQRSGCSTIPQLFLFGKFVGGCDDVHALHSKGRFLPLVEERRKAMASSSH</sequence>
<dbReference type="PROSITE" id="PS51354">
    <property type="entry name" value="GLUTAREDOXIN_2"/>
    <property type="match status" value="2"/>
</dbReference>
<feature type="domain" description="Glutaredoxin" evidence="1">
    <location>
        <begin position="17"/>
        <end position="79"/>
    </location>
</feature>